<accession>A0A5B7IPE9</accession>
<keyword evidence="2" id="KW-1185">Reference proteome</keyword>
<dbReference type="EMBL" id="VSRR010065314">
    <property type="protein sequence ID" value="MPC84375.1"/>
    <property type="molecule type" value="Genomic_DNA"/>
</dbReference>
<evidence type="ECO:0000313" key="1">
    <source>
        <dbReference type="EMBL" id="MPC84375.1"/>
    </source>
</evidence>
<evidence type="ECO:0000313" key="2">
    <source>
        <dbReference type="Proteomes" id="UP000324222"/>
    </source>
</evidence>
<protein>
    <submittedName>
        <fullName evidence="1">Uncharacterized protein</fullName>
    </submittedName>
</protein>
<organism evidence="1 2">
    <name type="scientific">Portunus trituberculatus</name>
    <name type="common">Swimming crab</name>
    <name type="synonym">Neptunus trituberculatus</name>
    <dbReference type="NCBI Taxonomy" id="210409"/>
    <lineage>
        <taxon>Eukaryota</taxon>
        <taxon>Metazoa</taxon>
        <taxon>Ecdysozoa</taxon>
        <taxon>Arthropoda</taxon>
        <taxon>Crustacea</taxon>
        <taxon>Multicrustacea</taxon>
        <taxon>Malacostraca</taxon>
        <taxon>Eumalacostraca</taxon>
        <taxon>Eucarida</taxon>
        <taxon>Decapoda</taxon>
        <taxon>Pleocyemata</taxon>
        <taxon>Brachyura</taxon>
        <taxon>Eubrachyura</taxon>
        <taxon>Portunoidea</taxon>
        <taxon>Portunidae</taxon>
        <taxon>Portuninae</taxon>
        <taxon>Portunus</taxon>
    </lineage>
</organism>
<dbReference type="AlphaFoldDB" id="A0A5B7IPE9"/>
<name>A0A5B7IPE9_PORTR</name>
<proteinExistence type="predicted"/>
<reference evidence="1 2" key="1">
    <citation type="submission" date="2019-05" db="EMBL/GenBank/DDBJ databases">
        <title>Another draft genome of Portunus trituberculatus and its Hox gene families provides insights of decapod evolution.</title>
        <authorList>
            <person name="Jeong J.-H."/>
            <person name="Song I."/>
            <person name="Kim S."/>
            <person name="Choi T."/>
            <person name="Kim D."/>
            <person name="Ryu S."/>
            <person name="Kim W."/>
        </authorList>
    </citation>
    <scope>NUCLEOTIDE SEQUENCE [LARGE SCALE GENOMIC DNA]</scope>
    <source>
        <tissue evidence="1">Muscle</tissue>
    </source>
</reference>
<sequence>MVLYHPSIPHSLFTHSSTSLPRHPFSPFPLLTLLLIHLRWDILKHTQHSNKLLGECRGGFCGGVVRLRPHPSSWQS</sequence>
<dbReference type="Proteomes" id="UP000324222">
    <property type="component" value="Unassembled WGS sequence"/>
</dbReference>
<comment type="caution">
    <text evidence="1">The sequence shown here is derived from an EMBL/GenBank/DDBJ whole genome shotgun (WGS) entry which is preliminary data.</text>
</comment>
<gene>
    <name evidence="1" type="ORF">E2C01_079113</name>
</gene>